<evidence type="ECO:0000256" key="7">
    <source>
        <dbReference type="PROSITE-ProRule" id="PRU00221"/>
    </source>
</evidence>
<dbReference type="GO" id="GO:0005737">
    <property type="term" value="C:cytoplasm"/>
    <property type="evidence" value="ECO:0007669"/>
    <property type="project" value="UniProtKB-SubCell"/>
</dbReference>
<dbReference type="Pfam" id="PF00400">
    <property type="entry name" value="WD40"/>
    <property type="match status" value="5"/>
</dbReference>
<feature type="compositionally biased region" description="Pro residues" evidence="8">
    <location>
        <begin position="955"/>
        <end position="973"/>
    </location>
</feature>
<dbReference type="OrthoDB" id="2228at2759"/>
<dbReference type="SUPFAM" id="SSF50978">
    <property type="entry name" value="WD40 repeat-like"/>
    <property type="match status" value="1"/>
</dbReference>
<reference evidence="9" key="1">
    <citation type="submission" date="2021-06" db="EMBL/GenBank/DDBJ databases">
        <title>Genome Sequence of Mortierella hyaline Strain SCG-10, a Cold-Adapted, Nitrate-Reducing Fungus Isolated from Soil in Minnesota, USA.</title>
        <authorList>
            <person name="Aldossari N."/>
        </authorList>
    </citation>
    <scope>NUCLEOTIDE SEQUENCE</scope>
    <source>
        <strain evidence="9">SCG-10</strain>
    </source>
</reference>
<dbReference type="GO" id="GO:0000398">
    <property type="term" value="P:mRNA splicing, via spliceosome"/>
    <property type="evidence" value="ECO:0007669"/>
    <property type="project" value="TreeGrafter"/>
</dbReference>
<feature type="compositionally biased region" description="Basic and acidic residues" evidence="8">
    <location>
        <begin position="1035"/>
        <end position="1053"/>
    </location>
</feature>
<dbReference type="InterPro" id="IPR027482">
    <property type="entry name" value="Sec1-like_dom2"/>
</dbReference>
<dbReference type="GO" id="GO:0016192">
    <property type="term" value="P:vesicle-mediated transport"/>
    <property type="evidence" value="ECO:0007669"/>
    <property type="project" value="InterPro"/>
</dbReference>
<evidence type="ECO:0000313" key="9">
    <source>
        <dbReference type="EMBL" id="KAG9068454.1"/>
    </source>
</evidence>
<dbReference type="AlphaFoldDB" id="A0A9P8BTP7"/>
<dbReference type="Pfam" id="PF00995">
    <property type="entry name" value="Sec1"/>
    <property type="match status" value="1"/>
</dbReference>
<keyword evidence="4 7" id="KW-0853">WD repeat</keyword>
<dbReference type="InterPro" id="IPR043154">
    <property type="entry name" value="Sec-1-like_dom1"/>
</dbReference>
<dbReference type="PROSITE" id="PS00678">
    <property type="entry name" value="WD_REPEATS_1"/>
    <property type="match status" value="1"/>
</dbReference>
<dbReference type="InterPro" id="IPR001680">
    <property type="entry name" value="WD40_rpt"/>
</dbReference>
<evidence type="ECO:0000256" key="4">
    <source>
        <dbReference type="ARBA" id="ARBA00022574"/>
    </source>
</evidence>
<comment type="subcellular location">
    <subcellularLocation>
        <location evidence="1">Cytoplasm</location>
    </subcellularLocation>
</comment>
<name>A0A9P8BTP7_9FUNG</name>
<feature type="compositionally biased region" description="Gly residues" evidence="8">
    <location>
        <begin position="26"/>
        <end position="36"/>
    </location>
</feature>
<dbReference type="InterPro" id="IPR001619">
    <property type="entry name" value="Sec1-like"/>
</dbReference>
<comment type="caution">
    <text evidence="9">The sequence shown here is derived from an EMBL/GenBank/DDBJ whole genome shotgun (WGS) entry which is preliminary data.</text>
</comment>
<dbReference type="Gene3D" id="3.90.830.10">
    <property type="entry name" value="Syntaxin Binding Protein 1, Chain A, domain 2"/>
    <property type="match status" value="1"/>
</dbReference>
<dbReference type="SUPFAM" id="SSF56815">
    <property type="entry name" value="Sec1/munc18-like (SM) proteins"/>
    <property type="match status" value="1"/>
</dbReference>
<evidence type="ECO:0000256" key="5">
    <source>
        <dbReference type="ARBA" id="ARBA00022737"/>
    </source>
</evidence>
<dbReference type="CDD" id="cd00200">
    <property type="entry name" value="WD40"/>
    <property type="match status" value="1"/>
</dbReference>
<gene>
    <name evidence="9" type="primary">SEC1_2</name>
    <name evidence="9" type="ORF">KI688_010724</name>
</gene>
<dbReference type="PROSITE" id="PS50294">
    <property type="entry name" value="WD_REPEATS_REGION"/>
    <property type="match status" value="3"/>
</dbReference>
<dbReference type="Gene3D" id="3.40.50.1910">
    <property type="match status" value="1"/>
</dbReference>
<comment type="similarity">
    <text evidence="6">Belongs to the WD repeat MORG1 family.</text>
</comment>
<dbReference type="InterPro" id="IPR015943">
    <property type="entry name" value="WD40/YVTN_repeat-like_dom_sf"/>
</dbReference>
<evidence type="ECO:0000256" key="1">
    <source>
        <dbReference type="ARBA" id="ARBA00004496"/>
    </source>
</evidence>
<dbReference type="Gene3D" id="3.40.50.2060">
    <property type="match status" value="1"/>
</dbReference>
<feature type="repeat" description="WD" evidence="7">
    <location>
        <begin position="319"/>
        <end position="340"/>
    </location>
</feature>
<keyword evidence="10" id="KW-1185">Reference proteome</keyword>
<protein>
    <submittedName>
        <fullName evidence="9">Vacuolar sorting protein VPS33/slp1</fullName>
    </submittedName>
</protein>
<feature type="region of interest" description="Disordered" evidence="8">
    <location>
        <begin position="949"/>
        <end position="1053"/>
    </location>
</feature>
<dbReference type="InterPro" id="IPR019775">
    <property type="entry name" value="WD40_repeat_CS"/>
</dbReference>
<dbReference type="InterPro" id="IPR036045">
    <property type="entry name" value="Sec1-like_sf"/>
</dbReference>
<dbReference type="PRINTS" id="PR00320">
    <property type="entry name" value="GPROTEINBRPT"/>
</dbReference>
<accession>A0A9P8BTP7</accession>
<feature type="repeat" description="WD" evidence="7">
    <location>
        <begin position="181"/>
        <end position="213"/>
    </location>
</feature>
<dbReference type="InterPro" id="IPR043127">
    <property type="entry name" value="Sec-1-like_dom3a"/>
</dbReference>
<evidence type="ECO:0000256" key="6">
    <source>
        <dbReference type="ARBA" id="ARBA00038145"/>
    </source>
</evidence>
<dbReference type="InterPro" id="IPR020472">
    <property type="entry name" value="WD40_PAC1"/>
</dbReference>
<dbReference type="PANTHER" id="PTHR22842">
    <property type="entry name" value="WD40 REPEAT PROTEIN"/>
    <property type="match status" value="1"/>
</dbReference>
<dbReference type="PANTHER" id="PTHR22842:SF3">
    <property type="entry name" value="WD REPEAT DOMAIN-CONTAINING PROTEIN 83"/>
    <property type="match status" value="1"/>
</dbReference>
<keyword evidence="3" id="KW-0963">Cytoplasm</keyword>
<dbReference type="GO" id="GO:0071013">
    <property type="term" value="C:catalytic step 2 spliceosome"/>
    <property type="evidence" value="ECO:0007669"/>
    <property type="project" value="TreeGrafter"/>
</dbReference>
<feature type="repeat" description="WD" evidence="7">
    <location>
        <begin position="97"/>
        <end position="138"/>
    </location>
</feature>
<dbReference type="EMBL" id="JAHRHY010000006">
    <property type="protein sequence ID" value="KAG9068454.1"/>
    <property type="molecule type" value="Genomic_DNA"/>
</dbReference>
<dbReference type="Gene3D" id="1.25.40.60">
    <property type="match status" value="1"/>
</dbReference>
<sequence>MSIAATLAAHKKKTSIANKYQPIGQTGPGTGVGGTAGNTSKSSTTTNGPEQTVAPPKRPLYTSSSQAPPTPSAKKPKPSTTTTPPQSLPIHLDQVISDATGSQINACQYNTTGEYILTGGVDRTIRLWNPDTKFCIKTYEAHGWEVLDLAVSPENGKFASCGGDRTVFLWDVMSGMTIRRFTGHTQRINAVDFNEEGTVLASGSYDTTIRLWDCRSQLRAPIQILEEPKDSITSIKIKGSDLLAGSVDGSIRMYDIRMGTLITDQIFEPVTSVSFSKDGNCILASSLDDTLRLMDRANGTMLNAYKGHMNNKYKIRSCLSNSDAYVLSGSEDGSIYIWDLLEPISITDTLKRRFLESIDNVKVEPGRYKYVIVDARAAQIMASAGCHMADVLAREGTMYLENLESRRAPSANVEAIYFAMPTEDSVRRIIRDFKVNQNATYSAAHLFFLAAMDDKLFDHFRASTDPKYIKSLKELFMDFNAVESRVFTLGNDHQAFFNLYSPQHRHEKQHKEIDTISKQLISVCASLQLNPIVSYHRCSDSSMQISKGIAMTLQTELDEYYKGQPRVGVSTACIRMSHGFTERKHPHLMIIDRAVDPITPILHDFYYQSMVTDMLTVKDGNKYDYKSFGQDGQPCEKTAMLDETDKTFTKIRHSHITDCSKYLKENVSTFVAEAKAAPTSGNALDAIREQMAKLPQFQETKEKYTLHMNIVDELFQLTGHNRLVDISRLEQSLATGQHADGEIPPSFDPEVTTFMDDYRVKMADRIRLLTLYFITQSSPPDVRNNFFQLSRCDYNLRESATNIEYLGVKLDVAAPPPVKKSWYADLLKKKPLEEDEPEYDLPRYVPTVKTIIDGVVNGNLDRELYPYTLGPDQLEDIQAPKTVRSLRSAQPTFHHKGRRNEPQGRLIVFIAGGMTYSEIRAAYESAAQHNWDVLIGSTHIVTPPSFMEDLRMLKNPPPPPPVRPRSPSPPPQPVAKNSGAFASVKNVFGGNNSNNAPKPAPKPVPKPASQGSGQQQQQQPHPPRPTGQLQQQHHQHGDSKYKEKIKGFWNEFK</sequence>
<dbReference type="InterPro" id="IPR036322">
    <property type="entry name" value="WD40_repeat_dom_sf"/>
</dbReference>
<feature type="compositionally biased region" description="Low complexity" evidence="8">
    <location>
        <begin position="1007"/>
        <end position="1019"/>
    </location>
</feature>
<feature type="region of interest" description="Disordered" evidence="8">
    <location>
        <begin position="1"/>
        <end position="88"/>
    </location>
</feature>
<feature type="compositionally biased region" description="Low complexity" evidence="8">
    <location>
        <begin position="37"/>
        <end position="48"/>
    </location>
</feature>
<comment type="similarity">
    <text evidence="2">Belongs to the STXBP/unc-18/SEC1 family.</text>
</comment>
<keyword evidence="5" id="KW-0677">Repeat</keyword>
<evidence type="ECO:0000313" key="10">
    <source>
        <dbReference type="Proteomes" id="UP000707451"/>
    </source>
</evidence>
<feature type="repeat" description="WD" evidence="7">
    <location>
        <begin position="139"/>
        <end position="180"/>
    </location>
</feature>
<dbReference type="PROSITE" id="PS50082">
    <property type="entry name" value="WD_REPEATS_2"/>
    <property type="match status" value="4"/>
</dbReference>
<evidence type="ECO:0000256" key="8">
    <source>
        <dbReference type="SAM" id="MobiDB-lite"/>
    </source>
</evidence>
<evidence type="ECO:0000256" key="2">
    <source>
        <dbReference type="ARBA" id="ARBA00009884"/>
    </source>
</evidence>
<dbReference type="Proteomes" id="UP000707451">
    <property type="component" value="Unassembled WGS sequence"/>
</dbReference>
<dbReference type="SMART" id="SM00320">
    <property type="entry name" value="WD40"/>
    <property type="match status" value="6"/>
</dbReference>
<dbReference type="Gene3D" id="2.130.10.10">
    <property type="entry name" value="YVTN repeat-like/Quinoprotein amine dehydrogenase"/>
    <property type="match status" value="2"/>
</dbReference>
<evidence type="ECO:0000256" key="3">
    <source>
        <dbReference type="ARBA" id="ARBA00022490"/>
    </source>
</evidence>
<proteinExistence type="inferred from homology"/>
<dbReference type="InterPro" id="IPR051980">
    <property type="entry name" value="WD_repeat_MORG1"/>
</dbReference>
<organism evidence="9 10">
    <name type="scientific">Linnemannia hyalina</name>
    <dbReference type="NCBI Taxonomy" id="64524"/>
    <lineage>
        <taxon>Eukaryota</taxon>
        <taxon>Fungi</taxon>
        <taxon>Fungi incertae sedis</taxon>
        <taxon>Mucoromycota</taxon>
        <taxon>Mortierellomycotina</taxon>
        <taxon>Mortierellomycetes</taxon>
        <taxon>Mortierellales</taxon>
        <taxon>Mortierellaceae</taxon>
        <taxon>Linnemannia</taxon>
    </lineage>
</organism>